<keyword evidence="5" id="KW-1185">Reference proteome</keyword>
<feature type="region of interest" description="Disordered" evidence="3">
    <location>
        <begin position="409"/>
        <end position="450"/>
    </location>
</feature>
<dbReference type="AlphaFoldDB" id="A0A4S2MWA6"/>
<dbReference type="Pfam" id="PF09724">
    <property type="entry name" value="Dcc1"/>
    <property type="match status" value="1"/>
</dbReference>
<feature type="compositionally biased region" description="Basic residues" evidence="3">
    <location>
        <begin position="438"/>
        <end position="450"/>
    </location>
</feature>
<name>A0A4S2MWA6_9PEZI</name>
<dbReference type="PANTHER" id="PTHR13395:SF6">
    <property type="entry name" value="SISTER CHROMATID COHESION PROTEIN DCC1"/>
    <property type="match status" value="1"/>
</dbReference>
<dbReference type="InterPro" id="IPR019128">
    <property type="entry name" value="Dcc1"/>
</dbReference>
<dbReference type="GO" id="GO:0034088">
    <property type="term" value="P:maintenance of mitotic sister chromatid cohesion"/>
    <property type="evidence" value="ECO:0007669"/>
    <property type="project" value="TreeGrafter"/>
</dbReference>
<dbReference type="InParanoid" id="A0A4S2MWA6"/>
<keyword evidence="2" id="KW-0235">DNA replication</keyword>
<dbReference type="EMBL" id="ML220122">
    <property type="protein sequence ID" value="TGZ80918.1"/>
    <property type="molecule type" value="Genomic_DNA"/>
</dbReference>
<evidence type="ECO:0000256" key="3">
    <source>
        <dbReference type="SAM" id="MobiDB-lite"/>
    </source>
</evidence>
<dbReference type="Proteomes" id="UP000298138">
    <property type="component" value="Unassembled WGS sequence"/>
</dbReference>
<feature type="compositionally biased region" description="Low complexity" evidence="3">
    <location>
        <begin position="412"/>
        <end position="428"/>
    </location>
</feature>
<accession>A0A4S2MWA6</accession>
<evidence type="ECO:0000313" key="4">
    <source>
        <dbReference type="EMBL" id="TGZ80918.1"/>
    </source>
</evidence>
<evidence type="ECO:0000313" key="5">
    <source>
        <dbReference type="Proteomes" id="UP000298138"/>
    </source>
</evidence>
<evidence type="ECO:0000256" key="1">
    <source>
        <dbReference type="ARBA" id="ARBA00007017"/>
    </source>
</evidence>
<dbReference type="GO" id="GO:0000785">
    <property type="term" value="C:chromatin"/>
    <property type="evidence" value="ECO:0007669"/>
    <property type="project" value="TreeGrafter"/>
</dbReference>
<organism evidence="4 5">
    <name type="scientific">Ascodesmis nigricans</name>
    <dbReference type="NCBI Taxonomy" id="341454"/>
    <lineage>
        <taxon>Eukaryota</taxon>
        <taxon>Fungi</taxon>
        <taxon>Dikarya</taxon>
        <taxon>Ascomycota</taxon>
        <taxon>Pezizomycotina</taxon>
        <taxon>Pezizomycetes</taxon>
        <taxon>Pezizales</taxon>
        <taxon>Ascodesmidaceae</taxon>
        <taxon>Ascodesmis</taxon>
    </lineage>
</organism>
<evidence type="ECO:0008006" key="6">
    <source>
        <dbReference type="Google" id="ProtNLM"/>
    </source>
</evidence>
<dbReference type="STRING" id="341454.A0A4S2MWA6"/>
<gene>
    <name evidence="4" type="ORF">EX30DRAFT_44308</name>
</gene>
<dbReference type="PANTHER" id="PTHR13395">
    <property type="entry name" value="SISTER CHROMATID COHESION PROTEIN DCC1-RELATED"/>
    <property type="match status" value="1"/>
</dbReference>
<dbReference type="GO" id="GO:0031390">
    <property type="term" value="C:Ctf18 RFC-like complex"/>
    <property type="evidence" value="ECO:0007669"/>
    <property type="project" value="InterPro"/>
</dbReference>
<sequence length="450" mass="48745">MMMGVTCLEVDRNSASSGEVLEWREQRWFLAGGERVKDVEKSGDGEGRGVDALVTRHDQARLPKCNSSGALSSYSSSSSSTLIFSYPAMSAPPPSSAAADSGIPLDYLHDQSTVRLIELPPAVLSLLTSSSTPILQIKATTPPEKAPTSSSAYNAVLCTSSQTYALRQVSTSNTIFLTTPDATGQRLTATSTITSHLELFPNPNSPSALLQPHLQPYNGWEDADIRSTTMEDVVDEPVTRMSLLPELPISDGEFTEAWRASGAFEWRGKIYQPTPTVLVKALQVIFTATTAERLGIETEVGVKIEDIMKAIDDDEVPRGLIEGVIGVVCDELDTGRWKLNLERCCKVAGKAVLQAWGEAHKVAKGPSDLLYVGFMKKWKDAVPHSCKGLCKTELIEDWYTMPTPNTIRFNPSGSGSPSSTGDSTVTTSAAFAPAASKNKWHEKFRKGKIK</sequence>
<dbReference type="GO" id="GO:0000775">
    <property type="term" value="C:chromosome, centromeric region"/>
    <property type="evidence" value="ECO:0007669"/>
    <property type="project" value="TreeGrafter"/>
</dbReference>
<dbReference type="GO" id="GO:0006260">
    <property type="term" value="P:DNA replication"/>
    <property type="evidence" value="ECO:0007669"/>
    <property type="project" value="UniProtKB-KW"/>
</dbReference>
<dbReference type="OrthoDB" id="5199543at2759"/>
<proteinExistence type="inferred from homology"/>
<comment type="similarity">
    <text evidence="1">Belongs to the DCC1 family.</text>
</comment>
<reference evidence="4 5" key="1">
    <citation type="submission" date="2019-04" db="EMBL/GenBank/DDBJ databases">
        <title>Comparative genomics and transcriptomics to analyze fruiting body development in filamentous ascomycetes.</title>
        <authorList>
            <consortium name="DOE Joint Genome Institute"/>
            <person name="Lutkenhaus R."/>
            <person name="Traeger S."/>
            <person name="Breuer J."/>
            <person name="Kuo A."/>
            <person name="Lipzen A."/>
            <person name="Pangilinan J."/>
            <person name="Dilworth D."/>
            <person name="Sandor L."/>
            <person name="Poggeler S."/>
            <person name="Barry K."/>
            <person name="Grigoriev I.V."/>
            <person name="Nowrousian M."/>
        </authorList>
    </citation>
    <scope>NUCLEOTIDE SEQUENCE [LARGE SCALE GENOMIC DNA]</scope>
    <source>
        <strain evidence="4 5">CBS 389.68</strain>
    </source>
</reference>
<protein>
    <recommendedName>
        <fullName evidence="6">Sister chromatid cohesion protein Dcc1</fullName>
    </recommendedName>
</protein>
<evidence type="ECO:0000256" key="2">
    <source>
        <dbReference type="ARBA" id="ARBA00022705"/>
    </source>
</evidence>